<feature type="domain" description="Symplekin/Pta1 N-terminal" evidence="2">
    <location>
        <begin position="68"/>
        <end position="281"/>
    </location>
</feature>
<dbReference type="SUPFAM" id="SSF48371">
    <property type="entry name" value="ARM repeat"/>
    <property type="match status" value="1"/>
</dbReference>
<dbReference type="InterPro" id="IPR016024">
    <property type="entry name" value="ARM-type_fold"/>
</dbReference>
<dbReference type="InterPro" id="IPR011989">
    <property type="entry name" value="ARM-like"/>
</dbReference>
<evidence type="ECO:0000259" key="3">
    <source>
        <dbReference type="Pfam" id="PF12295"/>
    </source>
</evidence>
<dbReference type="STRING" id="39946.B8A810"/>
<dbReference type="InterPro" id="IPR032460">
    <property type="entry name" value="Symplekin/Pta1_N"/>
</dbReference>
<dbReference type="HOGENOM" id="CLU_004540_1_0_1"/>
<accession>B8A810</accession>
<evidence type="ECO:0008006" key="6">
    <source>
        <dbReference type="Google" id="ProtNLM"/>
    </source>
</evidence>
<evidence type="ECO:0000256" key="1">
    <source>
        <dbReference type="SAM" id="MobiDB-lite"/>
    </source>
</evidence>
<dbReference type="GO" id="GO:0071333">
    <property type="term" value="P:cellular response to glucose stimulus"/>
    <property type="evidence" value="ECO:0007669"/>
    <property type="project" value="EnsemblPlants"/>
</dbReference>
<protein>
    <recommendedName>
        <fullName evidence="6">Symplekin</fullName>
    </recommendedName>
</protein>
<dbReference type="Gene3D" id="1.25.10.10">
    <property type="entry name" value="Leucine-rich Repeat Variant"/>
    <property type="match status" value="1"/>
</dbReference>
<dbReference type="EMBL" id="CM000126">
    <property type="protein sequence ID" value="EEC71322.1"/>
    <property type="molecule type" value="Genomic_DNA"/>
</dbReference>
<gene>
    <name evidence="4" type="ORF">OsI_03365</name>
</gene>
<feature type="region of interest" description="Disordered" evidence="1">
    <location>
        <begin position="557"/>
        <end position="582"/>
    </location>
</feature>
<dbReference type="Pfam" id="PF12295">
    <property type="entry name" value="Symplekin_C"/>
    <property type="match status" value="1"/>
</dbReference>
<dbReference type="InterPro" id="IPR022075">
    <property type="entry name" value="Symplekin_C"/>
</dbReference>
<feature type="compositionally biased region" description="Basic and acidic residues" evidence="1">
    <location>
        <begin position="1"/>
        <end position="15"/>
    </location>
</feature>
<reference evidence="4 5" key="1">
    <citation type="journal article" date="2005" name="PLoS Biol.">
        <title>The genomes of Oryza sativa: a history of duplications.</title>
        <authorList>
            <person name="Yu J."/>
            <person name="Wang J."/>
            <person name="Lin W."/>
            <person name="Li S."/>
            <person name="Li H."/>
            <person name="Zhou J."/>
            <person name="Ni P."/>
            <person name="Dong W."/>
            <person name="Hu S."/>
            <person name="Zeng C."/>
            <person name="Zhang J."/>
            <person name="Zhang Y."/>
            <person name="Li R."/>
            <person name="Xu Z."/>
            <person name="Li S."/>
            <person name="Li X."/>
            <person name="Zheng H."/>
            <person name="Cong L."/>
            <person name="Lin L."/>
            <person name="Yin J."/>
            <person name="Geng J."/>
            <person name="Li G."/>
            <person name="Shi J."/>
            <person name="Liu J."/>
            <person name="Lv H."/>
            <person name="Li J."/>
            <person name="Wang J."/>
            <person name="Deng Y."/>
            <person name="Ran L."/>
            <person name="Shi X."/>
            <person name="Wang X."/>
            <person name="Wu Q."/>
            <person name="Li C."/>
            <person name="Ren X."/>
            <person name="Wang J."/>
            <person name="Wang X."/>
            <person name="Li D."/>
            <person name="Liu D."/>
            <person name="Zhang X."/>
            <person name="Ji Z."/>
            <person name="Zhao W."/>
            <person name="Sun Y."/>
            <person name="Zhang Z."/>
            <person name="Bao J."/>
            <person name="Han Y."/>
            <person name="Dong L."/>
            <person name="Ji J."/>
            <person name="Chen P."/>
            <person name="Wu S."/>
            <person name="Liu J."/>
            <person name="Xiao Y."/>
            <person name="Bu D."/>
            <person name="Tan J."/>
            <person name="Yang L."/>
            <person name="Ye C."/>
            <person name="Zhang J."/>
            <person name="Xu J."/>
            <person name="Zhou Y."/>
            <person name="Yu Y."/>
            <person name="Zhang B."/>
            <person name="Zhuang S."/>
            <person name="Wei H."/>
            <person name="Liu B."/>
            <person name="Lei M."/>
            <person name="Yu H."/>
            <person name="Li Y."/>
            <person name="Xu H."/>
            <person name="Wei S."/>
            <person name="He X."/>
            <person name="Fang L."/>
            <person name="Zhang Z."/>
            <person name="Zhang Y."/>
            <person name="Huang X."/>
            <person name="Su Z."/>
            <person name="Tong W."/>
            <person name="Li J."/>
            <person name="Tong Z."/>
            <person name="Li S."/>
            <person name="Ye J."/>
            <person name="Wang L."/>
            <person name="Fang L."/>
            <person name="Lei T."/>
            <person name="Chen C."/>
            <person name="Chen H."/>
            <person name="Xu Z."/>
            <person name="Li H."/>
            <person name="Huang H."/>
            <person name="Zhang F."/>
            <person name="Xu H."/>
            <person name="Li N."/>
            <person name="Zhao C."/>
            <person name="Li S."/>
            <person name="Dong L."/>
            <person name="Huang Y."/>
            <person name="Li L."/>
            <person name="Xi Y."/>
            <person name="Qi Q."/>
            <person name="Li W."/>
            <person name="Zhang B."/>
            <person name="Hu W."/>
            <person name="Zhang Y."/>
            <person name="Tian X."/>
            <person name="Jiao Y."/>
            <person name="Liang X."/>
            <person name="Jin J."/>
            <person name="Gao L."/>
            <person name="Zheng W."/>
            <person name="Hao B."/>
            <person name="Liu S."/>
            <person name="Wang W."/>
            <person name="Yuan L."/>
            <person name="Cao M."/>
            <person name="McDermott J."/>
            <person name="Samudrala R."/>
            <person name="Wang J."/>
            <person name="Wong G.K."/>
            <person name="Yang H."/>
        </authorList>
    </citation>
    <scope>NUCLEOTIDE SEQUENCE [LARGE SCALE GENOMIC DNA]</scope>
    <source>
        <strain evidence="5">cv. 93-11</strain>
    </source>
</reference>
<dbReference type="OMA" id="LQINKCG"/>
<keyword evidence="5" id="KW-1185">Reference proteome</keyword>
<feature type="region of interest" description="Disordered" evidence="1">
    <location>
        <begin position="448"/>
        <end position="471"/>
    </location>
</feature>
<feature type="compositionally biased region" description="Basic and acidic residues" evidence="1">
    <location>
        <begin position="500"/>
        <end position="517"/>
    </location>
</feature>
<feature type="region of interest" description="Disordered" evidence="1">
    <location>
        <begin position="1"/>
        <end position="32"/>
    </location>
</feature>
<dbReference type="PANTHER" id="PTHR47184:SF3">
    <property type="entry name" value="PHOSPHATIDYLINOSITOL 3-AND 4-KINASE FAMILY PROTEIN-RELATED"/>
    <property type="match status" value="1"/>
</dbReference>
<dbReference type="Pfam" id="PF11935">
    <property type="entry name" value="SYMPK_PTA1_N"/>
    <property type="match status" value="1"/>
</dbReference>
<evidence type="ECO:0000313" key="5">
    <source>
        <dbReference type="Proteomes" id="UP000007015"/>
    </source>
</evidence>
<sequence length="1234" mass="136100">MEFEADGARWPEPRGDAAGAPPLERGDAPSPRFDSSRALRLLRELGSNVTEDLVVLMPNLLSFLKHDDPAVVNQSIASGTNLFAAVLEEMTLQINKCGRVDAWLEEMWAWTKQFKDAVHNLIHESVPVATKLFAVKFIETWILCFAPQSKSDRMQPTEGRNRRLFDSSRLSQFHPSLNPAVLEADANRALILLVDILQSACAHQGSFLVGTINSLAAIAKNRPVYYERILPVLLGFDPSLEVAKGAHPASLRYSLKTAFLGFLRSPCQAMIESKDTLVRQLRVLSPGEATEQIIRQVEKMTRNIERASRASKDEPSTLDMPYGDVSRKYPAARSSDAFATADGIAKRARFDTSAALNPPFQGASDYSNMQVDNEANVDHSSDPALLNCDMSPVEKMIEMIGALLAEGERGAESLGILISTVEADVMADIVIETMKHLPETSILLATSNNGQQKKIQSSSSPLTENLPANSHSMPYSTQFALPADGVSMSMSDVPVVSGVHDSKRDPRRDPRRLDPRRTVAPAATSSIHVKGETTGVHQTNNLSNVPYPVSGKVENSLDYSGDLSKNEDVQQTSCQPNQSLPKENSEILDDALELEPKFEVQALADVGFHSSDVDKEMVNPLSPEATLNNELDSVELEVDPFSPVLKASTPEDTTNHDLPVLPSHLELSDDEKILLHKLAIRRIIDDYKKNSVNTRFSLLAHLIAQSTADDNIMDLIQRHIIYHYHDQGHELAMHVLYQLHSVSVADSPESTAPASKNYENFFISLARSLIHSLPASDKSFSKFLCDAPYLPESMLKLLEDICVSQGNSQQTKDSDGDRVTQGLGTVWSLILARPPLRQDCLDIALKCAIHSQDEVRGKAVRLVTKKLYELTYASERVEQFAIDSLLAIANKHGVETDINFTSLKESSPEFEAGSQETSVSGSHISDAEPSESTCNKTDLVSPKQSAVSVSEAKRHTSLFFALCTKILQTLTEDSTPSAELVAAVKHLYETKLKDASILIPLLSSFPKEEVLPIFPRLVDLPPDRFQDALARILQGSAHTGPALTPAEVLIAIHDINPEKDRVALKKVTDACTACFEQRTVFTQQVLEKSLNKLVDNVPIPLLFMRTVIQALDAFPALVDFVMEILSRLVNKQIWKMPKLWVGFLKLAYQTQPRSFDVILQLPPPQLEIALNKYPNLRTPLCSFVNQRNMHSILPRQILKVLGFINEPHQAPIPFVPAAMQTADATSSLPGATLM</sequence>
<feature type="region of interest" description="Disordered" evidence="1">
    <location>
        <begin position="496"/>
        <end position="523"/>
    </location>
</feature>
<feature type="compositionally biased region" description="Polar residues" evidence="1">
    <location>
        <begin position="930"/>
        <end position="939"/>
    </location>
</feature>
<dbReference type="PANTHER" id="PTHR47184">
    <property type="entry name" value="PHOSPHATIDYLINOSITOL 3-AND 4-KINASE FAMILY PROTEIN-RELATED"/>
    <property type="match status" value="1"/>
</dbReference>
<evidence type="ECO:0000313" key="4">
    <source>
        <dbReference type="EMBL" id="EEC71322.1"/>
    </source>
</evidence>
<organism evidence="4 5">
    <name type="scientific">Oryza sativa subsp. indica</name>
    <name type="common">Rice</name>
    <dbReference type="NCBI Taxonomy" id="39946"/>
    <lineage>
        <taxon>Eukaryota</taxon>
        <taxon>Viridiplantae</taxon>
        <taxon>Streptophyta</taxon>
        <taxon>Embryophyta</taxon>
        <taxon>Tracheophyta</taxon>
        <taxon>Spermatophyta</taxon>
        <taxon>Magnoliopsida</taxon>
        <taxon>Liliopsida</taxon>
        <taxon>Poales</taxon>
        <taxon>Poaceae</taxon>
        <taxon>BOP clade</taxon>
        <taxon>Oryzoideae</taxon>
        <taxon>Oryzeae</taxon>
        <taxon>Oryzinae</taxon>
        <taxon>Oryza</taxon>
        <taxon>Oryza sativa</taxon>
    </lineage>
</organism>
<evidence type="ECO:0000259" key="2">
    <source>
        <dbReference type="Pfam" id="PF11935"/>
    </source>
</evidence>
<name>B8A810_ORYSI</name>
<feature type="compositionally biased region" description="Polar residues" evidence="1">
    <location>
        <begin position="914"/>
        <end position="923"/>
    </location>
</feature>
<dbReference type="AlphaFoldDB" id="B8A810"/>
<dbReference type="Proteomes" id="UP000007015">
    <property type="component" value="Chromosome 1"/>
</dbReference>
<feature type="domain" description="Symplekin C-terminal" evidence="3">
    <location>
        <begin position="994"/>
        <end position="1172"/>
    </location>
</feature>
<dbReference type="Gramene" id="BGIOSGA000977-TA">
    <property type="protein sequence ID" value="BGIOSGA000977-PA"/>
    <property type="gene ID" value="BGIOSGA000977"/>
</dbReference>
<feature type="region of interest" description="Disordered" evidence="1">
    <location>
        <begin position="905"/>
        <end position="939"/>
    </location>
</feature>
<proteinExistence type="predicted"/>
<feature type="compositionally biased region" description="Polar residues" evidence="1">
    <location>
        <begin position="569"/>
        <end position="582"/>
    </location>
</feature>